<dbReference type="EMBL" id="CAUOFW020004214">
    <property type="protein sequence ID" value="CAK9164491.1"/>
    <property type="molecule type" value="Genomic_DNA"/>
</dbReference>
<evidence type="ECO:0000313" key="1">
    <source>
        <dbReference type="EMBL" id="CAK9164491.1"/>
    </source>
</evidence>
<organism evidence="1 2">
    <name type="scientific">Ilex paraguariensis</name>
    <name type="common">yerba mate</name>
    <dbReference type="NCBI Taxonomy" id="185542"/>
    <lineage>
        <taxon>Eukaryota</taxon>
        <taxon>Viridiplantae</taxon>
        <taxon>Streptophyta</taxon>
        <taxon>Embryophyta</taxon>
        <taxon>Tracheophyta</taxon>
        <taxon>Spermatophyta</taxon>
        <taxon>Magnoliopsida</taxon>
        <taxon>eudicotyledons</taxon>
        <taxon>Gunneridae</taxon>
        <taxon>Pentapetalae</taxon>
        <taxon>asterids</taxon>
        <taxon>campanulids</taxon>
        <taxon>Aquifoliales</taxon>
        <taxon>Aquifoliaceae</taxon>
        <taxon>Ilex</taxon>
    </lineage>
</organism>
<evidence type="ECO:0000313" key="2">
    <source>
        <dbReference type="Proteomes" id="UP001642360"/>
    </source>
</evidence>
<reference evidence="1 2" key="1">
    <citation type="submission" date="2024-02" db="EMBL/GenBank/DDBJ databases">
        <authorList>
            <person name="Vignale AGUSTIN F."/>
            <person name="Sosa J E."/>
            <person name="Modenutti C."/>
        </authorList>
    </citation>
    <scope>NUCLEOTIDE SEQUENCE [LARGE SCALE GENOMIC DNA]</scope>
</reference>
<protein>
    <submittedName>
        <fullName evidence="1">Uncharacterized protein</fullName>
    </submittedName>
</protein>
<sequence length="75" mass="7847">MDIKASAWRCLGRSLSLGLNGTVVHDPLIGDHDGDNLGAQGADLGQIGRVIRAVEQRGERHGLVGELPIAHGLGE</sequence>
<comment type="caution">
    <text evidence="1">The sequence shown here is derived from an EMBL/GenBank/DDBJ whole genome shotgun (WGS) entry which is preliminary data.</text>
</comment>
<proteinExistence type="predicted"/>
<dbReference type="Proteomes" id="UP001642360">
    <property type="component" value="Unassembled WGS sequence"/>
</dbReference>
<dbReference type="AlphaFoldDB" id="A0ABC8T510"/>
<accession>A0ABC8T510</accession>
<gene>
    <name evidence="1" type="ORF">ILEXP_LOCUS33609</name>
</gene>
<name>A0ABC8T510_9AQUA</name>
<keyword evidence="2" id="KW-1185">Reference proteome</keyword>